<dbReference type="NCBIfam" id="TIGR02246">
    <property type="entry name" value="SgcJ/EcaC family oxidoreductase"/>
    <property type="match status" value="1"/>
</dbReference>
<gene>
    <name evidence="3" type="ordered locus">EbC_43710</name>
</gene>
<dbReference type="HOGENOM" id="CLU_123929_0_1_6"/>
<dbReference type="InterPro" id="IPR011944">
    <property type="entry name" value="Steroid_delta5-4_isomerase"/>
</dbReference>
<dbReference type="Proteomes" id="UP000008793">
    <property type="component" value="Chromosome"/>
</dbReference>
<dbReference type="AlphaFoldDB" id="D8ML74"/>
<dbReference type="EMBL" id="FP236843">
    <property type="protein sequence ID" value="CAX61902.1"/>
    <property type="molecule type" value="Genomic_DNA"/>
</dbReference>
<keyword evidence="3" id="KW-0418">Kinase</keyword>
<dbReference type="Pfam" id="PF08332">
    <property type="entry name" value="CaMKII_AD"/>
    <property type="match status" value="1"/>
</dbReference>
<dbReference type="STRING" id="634500.EbC_43710"/>
<dbReference type="SUPFAM" id="SSF54427">
    <property type="entry name" value="NTF2-like"/>
    <property type="match status" value="1"/>
</dbReference>
<keyword evidence="3" id="KW-0808">Transferase</keyword>
<sequence length="153" mass="17015">MKSGITVLIIAAVLTSSAAFAKENNACVKTTEKQVASMFDRWNASLQTGDAKTVSENYLSDAVLLPTLSNQVRLSDEERIHYFEEFLAKKPVGHIDSRNIRLGCNKAIDTGTYTFTFKDGSKAAARYTFTYAWNGEKWLISTHHSSAMPEQVK</sequence>
<proteinExistence type="predicted"/>
<evidence type="ECO:0000256" key="1">
    <source>
        <dbReference type="SAM" id="SignalP"/>
    </source>
</evidence>
<feature type="signal peptide" evidence="1">
    <location>
        <begin position="1"/>
        <end position="21"/>
    </location>
</feature>
<dbReference type="KEGG" id="ebi:EbC_43710"/>
<feature type="domain" description="Calcium/calmodulin-dependent protein kinase II association-domain" evidence="2">
    <location>
        <begin position="32"/>
        <end position="149"/>
    </location>
</feature>
<dbReference type="eggNOG" id="COG4875">
    <property type="taxonomic scope" value="Bacteria"/>
</dbReference>
<dbReference type="InterPro" id="IPR016887">
    <property type="entry name" value="UCP028470_steroid_isom-rel"/>
</dbReference>
<keyword evidence="4" id="KW-1185">Reference proteome</keyword>
<dbReference type="GO" id="GO:0005516">
    <property type="term" value="F:calmodulin binding"/>
    <property type="evidence" value="ECO:0007669"/>
    <property type="project" value="InterPro"/>
</dbReference>
<feature type="chain" id="PRO_5003117939" evidence="1">
    <location>
        <begin position="22"/>
        <end position="153"/>
    </location>
</feature>
<reference evidence="3 4" key="1">
    <citation type="journal article" date="2010" name="BMC Genomics">
        <title>Genome comparison of the epiphytic bacteria Erwinia billingiae and E. tasmaniensis with the pear pathogen E. pyrifoliae.</title>
        <authorList>
            <person name="Kube M."/>
            <person name="Migdoll A.M."/>
            <person name="Gehring I."/>
            <person name="Heitmann K."/>
            <person name="Mayer Y."/>
            <person name="Kuhl H."/>
            <person name="Knaust F."/>
            <person name="Geider K."/>
            <person name="Reinhardt R."/>
        </authorList>
    </citation>
    <scope>NUCLEOTIDE SEQUENCE [LARGE SCALE GENOMIC DNA]</scope>
    <source>
        <strain evidence="3 4">Eb661</strain>
    </source>
</reference>
<accession>D8ML74</accession>
<name>D8ML74_ERWBE</name>
<dbReference type="GeneID" id="90514291"/>
<dbReference type="InterPro" id="IPR032710">
    <property type="entry name" value="NTF2-like_dom_sf"/>
</dbReference>
<dbReference type="RefSeq" id="WP_013204373.1">
    <property type="nucleotide sequence ID" value="NC_014306.1"/>
</dbReference>
<dbReference type="GO" id="GO:0004683">
    <property type="term" value="F:calcium/calmodulin-dependent protein kinase activity"/>
    <property type="evidence" value="ECO:0007669"/>
    <property type="project" value="InterPro"/>
</dbReference>
<organism evidence="4">
    <name type="scientific">Erwinia billingiae (strain Eb661)</name>
    <dbReference type="NCBI Taxonomy" id="634500"/>
    <lineage>
        <taxon>Bacteria</taxon>
        <taxon>Pseudomonadati</taxon>
        <taxon>Pseudomonadota</taxon>
        <taxon>Gammaproteobacteria</taxon>
        <taxon>Enterobacterales</taxon>
        <taxon>Erwiniaceae</taxon>
        <taxon>Erwinia</taxon>
    </lineage>
</organism>
<keyword evidence="1" id="KW-0732">Signal</keyword>
<dbReference type="InterPro" id="IPR013543">
    <property type="entry name" value="Ca/CaM-dep_prot_kinase-assoc"/>
</dbReference>
<protein>
    <submittedName>
        <fullName evidence="3">Putative kinase</fullName>
    </submittedName>
</protein>
<dbReference type="PIRSF" id="PIRSF028470">
    <property type="entry name" value="UCP028470"/>
    <property type="match status" value="1"/>
</dbReference>
<evidence type="ECO:0000313" key="3">
    <source>
        <dbReference type="EMBL" id="CAX61902.1"/>
    </source>
</evidence>
<evidence type="ECO:0000313" key="4">
    <source>
        <dbReference type="Proteomes" id="UP000008793"/>
    </source>
</evidence>
<evidence type="ECO:0000259" key="2">
    <source>
        <dbReference type="Pfam" id="PF08332"/>
    </source>
</evidence>
<dbReference type="Gene3D" id="3.10.450.50">
    <property type="match status" value="1"/>
</dbReference>